<keyword evidence="1" id="KW-1133">Transmembrane helix</keyword>
<keyword evidence="1" id="KW-0812">Transmembrane</keyword>
<keyword evidence="1" id="KW-0472">Membrane</keyword>
<evidence type="ECO:0000313" key="3">
    <source>
        <dbReference type="Proteomes" id="UP000053237"/>
    </source>
</evidence>
<sequence>MGNQCVKYYYNFNQALHLEMYRAFCTLSLLAGMILCPLSTRKSTPNHYYNQPKCYISMRIVEYMEIFSCDMTRFSDMRCNECEVMKHYASSTKKMDISIQFLCFYRFENIGSLFVNECVSPS</sequence>
<dbReference type="Proteomes" id="UP000053237">
    <property type="component" value="Unassembled WGS sequence"/>
</dbReference>
<feature type="transmembrane region" description="Helical" evidence="1">
    <location>
        <begin position="20"/>
        <end position="38"/>
    </location>
</feature>
<gene>
    <name evidence="2" type="ORF">BN9_102480</name>
</gene>
<dbReference type="EMBL" id="CAIX01000266">
    <property type="protein sequence ID" value="CCI48994.1"/>
    <property type="molecule type" value="Genomic_DNA"/>
</dbReference>
<reference evidence="2 3" key="1">
    <citation type="submission" date="2012-05" db="EMBL/GenBank/DDBJ databases">
        <title>Recombination and specialization in a pathogen metapopulation.</title>
        <authorList>
            <person name="Gardiner A."/>
            <person name="Kemen E."/>
            <person name="Schultz-Larsen T."/>
            <person name="MacLean D."/>
            <person name="Van Oosterhout C."/>
            <person name="Jones J.D.G."/>
        </authorList>
    </citation>
    <scope>NUCLEOTIDE SEQUENCE [LARGE SCALE GENOMIC DNA]</scope>
    <source>
        <strain evidence="2 3">Ac Nc2</strain>
    </source>
</reference>
<evidence type="ECO:0000313" key="2">
    <source>
        <dbReference type="EMBL" id="CCI48994.1"/>
    </source>
</evidence>
<name>A0A024GQ40_9STRA</name>
<dbReference type="InParanoid" id="A0A024GQ40"/>
<evidence type="ECO:0000256" key="1">
    <source>
        <dbReference type="SAM" id="Phobius"/>
    </source>
</evidence>
<keyword evidence="3" id="KW-1185">Reference proteome</keyword>
<dbReference type="AlphaFoldDB" id="A0A024GQ40"/>
<organism evidence="2 3">
    <name type="scientific">Albugo candida</name>
    <dbReference type="NCBI Taxonomy" id="65357"/>
    <lineage>
        <taxon>Eukaryota</taxon>
        <taxon>Sar</taxon>
        <taxon>Stramenopiles</taxon>
        <taxon>Oomycota</taxon>
        <taxon>Peronosporomycetes</taxon>
        <taxon>Albuginales</taxon>
        <taxon>Albuginaceae</taxon>
        <taxon>Albugo</taxon>
    </lineage>
</organism>
<comment type="caution">
    <text evidence="2">The sequence shown here is derived from an EMBL/GenBank/DDBJ whole genome shotgun (WGS) entry which is preliminary data.</text>
</comment>
<protein>
    <submittedName>
        <fullName evidence="2">Uncharacterized protein</fullName>
    </submittedName>
</protein>
<accession>A0A024GQ40</accession>
<proteinExistence type="predicted"/>